<dbReference type="Proteomes" id="UP000498980">
    <property type="component" value="Unassembled WGS sequence"/>
</dbReference>
<feature type="region of interest" description="Disordered" evidence="1">
    <location>
        <begin position="1"/>
        <end position="56"/>
    </location>
</feature>
<feature type="compositionally biased region" description="Basic residues" evidence="1">
    <location>
        <begin position="1"/>
        <end position="10"/>
    </location>
</feature>
<keyword evidence="3" id="KW-1185">Reference proteome</keyword>
<proteinExistence type="predicted"/>
<dbReference type="Pfam" id="PF05621">
    <property type="entry name" value="TniB"/>
    <property type="match status" value="1"/>
</dbReference>
<dbReference type="InterPro" id="IPR008868">
    <property type="entry name" value="TniB"/>
</dbReference>
<reference evidence="2 3" key="1">
    <citation type="submission" date="2020-05" db="EMBL/GenBank/DDBJ databases">
        <title>Whole genome shotgun sequence of Streptomyces fulvorobeus NBRC 15897.</title>
        <authorList>
            <person name="Komaki H."/>
            <person name="Tamura T."/>
        </authorList>
    </citation>
    <scope>NUCLEOTIDE SEQUENCE [LARGE SCALE GENOMIC DNA]</scope>
    <source>
        <strain evidence="2 3">NBRC 15897</strain>
    </source>
</reference>
<evidence type="ECO:0008006" key="4">
    <source>
        <dbReference type="Google" id="ProtNLM"/>
    </source>
</evidence>
<feature type="compositionally biased region" description="Polar residues" evidence="1">
    <location>
        <begin position="43"/>
        <end position="56"/>
    </location>
</feature>
<organism evidence="2 3">
    <name type="scientific">Streptomyces fulvorobeus</name>
    <dbReference type="NCBI Taxonomy" id="284028"/>
    <lineage>
        <taxon>Bacteria</taxon>
        <taxon>Bacillati</taxon>
        <taxon>Actinomycetota</taxon>
        <taxon>Actinomycetes</taxon>
        <taxon>Kitasatosporales</taxon>
        <taxon>Streptomycetaceae</taxon>
        <taxon>Streptomyces</taxon>
    </lineage>
</organism>
<gene>
    <name evidence="2" type="ORF">Sfulv_00020</name>
</gene>
<name>A0A7J0BY88_9ACTN</name>
<comment type="caution">
    <text evidence="2">The sequence shown here is derived from an EMBL/GenBank/DDBJ whole genome shotgun (WGS) entry which is preliminary data.</text>
</comment>
<accession>A0A7J0BY88</accession>
<evidence type="ECO:0000256" key="1">
    <source>
        <dbReference type="SAM" id="MobiDB-lite"/>
    </source>
</evidence>
<protein>
    <recommendedName>
        <fullName evidence="4">ATP/GTP-binding protein</fullName>
    </recommendedName>
</protein>
<dbReference type="SUPFAM" id="SSF52540">
    <property type="entry name" value="P-loop containing nucleoside triphosphate hydrolases"/>
    <property type="match status" value="1"/>
</dbReference>
<evidence type="ECO:0000313" key="2">
    <source>
        <dbReference type="EMBL" id="GFM95191.1"/>
    </source>
</evidence>
<sequence>MTRGNTHRTFRRQDHTRDTGKLSTKTREPHASGPTARQDHAHTISTKPGYPSTQQHLHLNYTPTKRHWHRFATTDPVVPPRPGDPPRSTEERLAYHSSFVTIRTPAIHTLAAQVRTLMILGRHQQTTARPSLIVTGPAAAGKPTALLNVGRTCHLAHTRKNPPPPGSAHTAVPVAYVLVPPGATAKTLITEFARYLGIPITARMTQTQITEAVCHTYTQAGIQLVMIDEIHRLNPRTTTGAQTADLLKDLSERLPATFVYAGINVTDTPLFTGTRGAQLAGRATLVDCGPLPARHGKREPFRDVITDIENHLDLQQHKAGTLPRHAPYLHQRTAGRIGSLTRLIRQAAITAIHAGTERITKTTLDTIRLDHLAETQHRPRRSR</sequence>
<evidence type="ECO:0000313" key="3">
    <source>
        <dbReference type="Proteomes" id="UP000498980"/>
    </source>
</evidence>
<dbReference type="EMBL" id="BLWC01000001">
    <property type="protein sequence ID" value="GFM95191.1"/>
    <property type="molecule type" value="Genomic_DNA"/>
</dbReference>
<dbReference type="InterPro" id="IPR027417">
    <property type="entry name" value="P-loop_NTPase"/>
</dbReference>
<feature type="compositionally biased region" description="Basic and acidic residues" evidence="1">
    <location>
        <begin position="11"/>
        <end position="30"/>
    </location>
</feature>
<dbReference type="AlphaFoldDB" id="A0A7J0BY88"/>